<dbReference type="AlphaFoldDB" id="A0A2N7TX30"/>
<accession>A0A2N7TX30</accession>
<dbReference type="EMBL" id="PNRF01000042">
    <property type="protein sequence ID" value="PMR72731.1"/>
    <property type="molecule type" value="Genomic_DNA"/>
</dbReference>
<dbReference type="Proteomes" id="UP000235803">
    <property type="component" value="Unassembled WGS sequence"/>
</dbReference>
<name>A0A2N7TX30_9GAMM</name>
<comment type="caution">
    <text evidence="1">The sequence shown here is derived from an EMBL/GenBank/DDBJ whole genome shotgun (WGS) entry which is preliminary data.</text>
</comment>
<proteinExistence type="predicted"/>
<organism evidence="1 2">
    <name type="scientific">Billgrantia endophytica</name>
    <dbReference type="NCBI Taxonomy" id="2033802"/>
    <lineage>
        <taxon>Bacteria</taxon>
        <taxon>Pseudomonadati</taxon>
        <taxon>Pseudomonadota</taxon>
        <taxon>Gammaproteobacteria</taxon>
        <taxon>Oceanospirillales</taxon>
        <taxon>Halomonadaceae</taxon>
        <taxon>Billgrantia</taxon>
    </lineage>
</organism>
<gene>
    <name evidence="1" type="ORF">C1H69_19995</name>
</gene>
<sequence length="116" mass="12767">MPFTLSGFVALRIERGREADNREAEVPADAFTYQEGGIRLLDDEHTRHEATYRYTGDAGYDLVLITTAINGMAEPTELAVEGEKSGTVQIVQNAIKADFQHDPDLDDEPLTPVSSN</sequence>
<reference evidence="1 2" key="1">
    <citation type="submission" date="2018-01" db="EMBL/GenBank/DDBJ databases">
        <title>Halomonas endophytica sp. nov., isolated from storage liquid in the stems of Populus euphratica.</title>
        <authorList>
            <person name="Chen C."/>
        </authorList>
    </citation>
    <scope>NUCLEOTIDE SEQUENCE [LARGE SCALE GENOMIC DNA]</scope>
    <source>
        <strain evidence="1 2">MC28</strain>
    </source>
</reference>
<dbReference type="OrthoDB" id="6167055at2"/>
<dbReference type="RefSeq" id="WP_102655152.1">
    <property type="nucleotide sequence ID" value="NZ_PNRF01000042.1"/>
</dbReference>
<evidence type="ECO:0000313" key="2">
    <source>
        <dbReference type="Proteomes" id="UP000235803"/>
    </source>
</evidence>
<evidence type="ECO:0000313" key="1">
    <source>
        <dbReference type="EMBL" id="PMR72731.1"/>
    </source>
</evidence>
<protein>
    <submittedName>
        <fullName evidence="1">Uncharacterized protein</fullName>
    </submittedName>
</protein>
<keyword evidence="2" id="KW-1185">Reference proteome</keyword>